<sequence length="166" mass="18167">MIDMAAQNLQNIFQLIQIVLALPPTSVNCETAFSAMKLLKNKRRGRLGNALLNDLMTIKIMSPRIEDFDPEPAIADWLMSTPSGQKRRIRKEPDVTSGSSSSTSAIVVEDSEDTEADTEARACPSTSAQSIAEMMDTVDSGSDSEDDDLEMSEDLVSNLLCDINHE</sequence>
<evidence type="ECO:0000256" key="1">
    <source>
        <dbReference type="SAM" id="MobiDB-lite"/>
    </source>
</evidence>
<name>A0A9D4QSM6_DREPO</name>
<dbReference type="InterPro" id="IPR008906">
    <property type="entry name" value="HATC_C_dom"/>
</dbReference>
<keyword evidence="4" id="KW-1185">Reference proteome</keyword>
<dbReference type="PANTHER" id="PTHR46880:SF5">
    <property type="entry name" value="DUF4371 DOMAIN-CONTAINING PROTEIN"/>
    <property type="match status" value="1"/>
</dbReference>
<comment type="caution">
    <text evidence="3">The sequence shown here is derived from an EMBL/GenBank/DDBJ whole genome shotgun (WGS) entry which is preliminary data.</text>
</comment>
<dbReference type="EMBL" id="JAIWYP010000004">
    <property type="protein sequence ID" value="KAH3841142.1"/>
    <property type="molecule type" value="Genomic_DNA"/>
</dbReference>
<gene>
    <name evidence="3" type="ORF">DPMN_114600</name>
</gene>
<accession>A0A9D4QSM6</accession>
<evidence type="ECO:0000313" key="3">
    <source>
        <dbReference type="EMBL" id="KAH3841142.1"/>
    </source>
</evidence>
<dbReference type="InterPro" id="IPR012337">
    <property type="entry name" value="RNaseH-like_sf"/>
</dbReference>
<organism evidence="3 4">
    <name type="scientific">Dreissena polymorpha</name>
    <name type="common">Zebra mussel</name>
    <name type="synonym">Mytilus polymorpha</name>
    <dbReference type="NCBI Taxonomy" id="45954"/>
    <lineage>
        <taxon>Eukaryota</taxon>
        <taxon>Metazoa</taxon>
        <taxon>Spiralia</taxon>
        <taxon>Lophotrochozoa</taxon>
        <taxon>Mollusca</taxon>
        <taxon>Bivalvia</taxon>
        <taxon>Autobranchia</taxon>
        <taxon>Heteroconchia</taxon>
        <taxon>Euheterodonta</taxon>
        <taxon>Imparidentia</taxon>
        <taxon>Neoheterodontei</taxon>
        <taxon>Myida</taxon>
        <taxon>Dreissenoidea</taxon>
        <taxon>Dreissenidae</taxon>
        <taxon>Dreissena</taxon>
    </lineage>
</organism>
<dbReference type="OrthoDB" id="6152466at2759"/>
<feature type="region of interest" description="Disordered" evidence="1">
    <location>
        <begin position="80"/>
        <end position="149"/>
    </location>
</feature>
<dbReference type="SUPFAM" id="SSF53098">
    <property type="entry name" value="Ribonuclease H-like"/>
    <property type="match status" value="1"/>
</dbReference>
<protein>
    <recommendedName>
        <fullName evidence="2">HAT C-terminal dimerisation domain-containing protein</fullName>
    </recommendedName>
</protein>
<evidence type="ECO:0000259" key="2">
    <source>
        <dbReference type="Pfam" id="PF05699"/>
    </source>
</evidence>
<evidence type="ECO:0000313" key="4">
    <source>
        <dbReference type="Proteomes" id="UP000828390"/>
    </source>
</evidence>
<feature type="domain" description="HAT C-terminal dimerisation" evidence="2">
    <location>
        <begin position="10"/>
        <end position="59"/>
    </location>
</feature>
<dbReference type="Pfam" id="PF05699">
    <property type="entry name" value="Dimer_Tnp_hAT"/>
    <property type="match status" value="1"/>
</dbReference>
<reference evidence="3" key="2">
    <citation type="submission" date="2020-11" db="EMBL/GenBank/DDBJ databases">
        <authorList>
            <person name="McCartney M.A."/>
            <person name="Auch B."/>
            <person name="Kono T."/>
            <person name="Mallez S."/>
            <person name="Becker A."/>
            <person name="Gohl D.M."/>
            <person name="Silverstein K.A.T."/>
            <person name="Koren S."/>
            <person name="Bechman K.B."/>
            <person name="Herman A."/>
            <person name="Abrahante J.E."/>
            <person name="Garbe J."/>
        </authorList>
    </citation>
    <scope>NUCLEOTIDE SEQUENCE</scope>
    <source>
        <strain evidence="3">Duluth1</strain>
        <tissue evidence="3">Whole animal</tissue>
    </source>
</reference>
<dbReference type="PANTHER" id="PTHR46880">
    <property type="entry name" value="RAS-ASSOCIATING DOMAIN-CONTAINING PROTEIN"/>
    <property type="match status" value="1"/>
</dbReference>
<dbReference type="AlphaFoldDB" id="A0A9D4QSM6"/>
<dbReference type="GO" id="GO:0046983">
    <property type="term" value="F:protein dimerization activity"/>
    <property type="evidence" value="ECO:0007669"/>
    <property type="project" value="InterPro"/>
</dbReference>
<proteinExistence type="predicted"/>
<dbReference type="Proteomes" id="UP000828390">
    <property type="component" value="Unassembled WGS sequence"/>
</dbReference>
<reference evidence="3" key="1">
    <citation type="journal article" date="2019" name="bioRxiv">
        <title>The Genome of the Zebra Mussel, Dreissena polymorpha: A Resource for Invasive Species Research.</title>
        <authorList>
            <person name="McCartney M.A."/>
            <person name="Auch B."/>
            <person name="Kono T."/>
            <person name="Mallez S."/>
            <person name="Zhang Y."/>
            <person name="Obille A."/>
            <person name="Becker A."/>
            <person name="Abrahante J.E."/>
            <person name="Garbe J."/>
            <person name="Badalamenti J.P."/>
            <person name="Herman A."/>
            <person name="Mangelson H."/>
            <person name="Liachko I."/>
            <person name="Sullivan S."/>
            <person name="Sone E.D."/>
            <person name="Koren S."/>
            <person name="Silverstein K.A.T."/>
            <person name="Beckman K.B."/>
            <person name="Gohl D.M."/>
        </authorList>
    </citation>
    <scope>NUCLEOTIDE SEQUENCE</scope>
    <source>
        <strain evidence="3">Duluth1</strain>
        <tissue evidence="3">Whole animal</tissue>
    </source>
</reference>